<dbReference type="eggNOG" id="COG3547">
    <property type="taxonomic scope" value="Bacteria"/>
</dbReference>
<dbReference type="GO" id="GO:0003677">
    <property type="term" value="F:DNA binding"/>
    <property type="evidence" value="ECO:0007669"/>
    <property type="project" value="InterPro"/>
</dbReference>
<dbReference type="PANTHER" id="PTHR33055">
    <property type="entry name" value="TRANSPOSASE FOR INSERTION SEQUENCE ELEMENT IS1111A"/>
    <property type="match status" value="1"/>
</dbReference>
<evidence type="ECO:0000259" key="1">
    <source>
        <dbReference type="Pfam" id="PF01548"/>
    </source>
</evidence>
<evidence type="ECO:0000313" key="3">
    <source>
        <dbReference type="EMBL" id="KGN29363.1"/>
    </source>
</evidence>
<dbReference type="Proteomes" id="UP000030002">
    <property type="component" value="Unassembled WGS sequence"/>
</dbReference>
<dbReference type="Pfam" id="PF02371">
    <property type="entry name" value="Transposase_20"/>
    <property type="match status" value="1"/>
</dbReference>
<evidence type="ECO:0000313" key="4">
    <source>
        <dbReference type="Proteomes" id="UP000030002"/>
    </source>
</evidence>
<feature type="domain" description="Transposase IS110-like N-terminal" evidence="1">
    <location>
        <begin position="7"/>
        <end position="163"/>
    </location>
</feature>
<dbReference type="EMBL" id="AVPJ01000046">
    <property type="protein sequence ID" value="KGN29363.1"/>
    <property type="molecule type" value="Genomic_DNA"/>
</dbReference>
<feature type="domain" description="Transposase IS116/IS110/IS902 C-terminal" evidence="2">
    <location>
        <begin position="273"/>
        <end position="357"/>
    </location>
</feature>
<dbReference type="InterPro" id="IPR002525">
    <property type="entry name" value="Transp_IS110-like_N"/>
</dbReference>
<reference evidence="3 4" key="1">
    <citation type="submission" date="2013-08" db="EMBL/GenBank/DDBJ databases">
        <title>The genome sequence of Knoellia sinensis.</title>
        <authorList>
            <person name="Zhu W."/>
            <person name="Wang G."/>
        </authorList>
    </citation>
    <scope>NUCLEOTIDE SEQUENCE [LARGE SCALE GENOMIC DNA]</scope>
    <source>
        <strain evidence="3 4">KCTC 19936</strain>
    </source>
</reference>
<dbReference type="NCBIfam" id="NF033542">
    <property type="entry name" value="transpos_IS110"/>
    <property type="match status" value="1"/>
</dbReference>
<accession>A0A0A0IX36</accession>
<organism evidence="3 4">
    <name type="scientific">Knoellia sinensis KCTC 19936</name>
    <dbReference type="NCBI Taxonomy" id="1385520"/>
    <lineage>
        <taxon>Bacteria</taxon>
        <taxon>Bacillati</taxon>
        <taxon>Actinomycetota</taxon>
        <taxon>Actinomycetes</taxon>
        <taxon>Micrococcales</taxon>
        <taxon>Intrasporangiaceae</taxon>
        <taxon>Knoellia</taxon>
    </lineage>
</organism>
<dbReference type="InterPro" id="IPR047650">
    <property type="entry name" value="Transpos_IS110"/>
</dbReference>
<dbReference type="GO" id="GO:0006313">
    <property type="term" value="P:DNA transposition"/>
    <property type="evidence" value="ECO:0007669"/>
    <property type="project" value="InterPro"/>
</dbReference>
<dbReference type="AlphaFoldDB" id="A0A0A0IX36"/>
<proteinExistence type="predicted"/>
<protein>
    <submittedName>
        <fullName evidence="3">Transposase IS110</fullName>
    </submittedName>
</protein>
<dbReference type="Pfam" id="PF01548">
    <property type="entry name" value="DEDD_Tnp_IS110"/>
    <property type="match status" value="1"/>
</dbReference>
<name>A0A0A0IX36_9MICO</name>
<evidence type="ECO:0000259" key="2">
    <source>
        <dbReference type="Pfam" id="PF02371"/>
    </source>
</evidence>
<sequence length="406" mass="44266">MGALIFVGNDWAEDHHDIHVMDEKGKKLAARRLPEGVGGVSTLHAVIGDHANDPLEVSVGIETDHGLWVTSLIAAGYRVYAINPRAVARYRERHHVGGGKSDAGDAKVLADLVRTDAHNHRVVAGDTDDVQGIKVLARAQQSLVWSRTRETNRLRNALREFYPAALLAFEDLHDRDALAVLGRAPNPHLAAKLTRSQIKAALSAGGRRRNLDPTAERIQAALRTPQLHAPDAVAAAYAVVVSAQAGLITSMNTQLAELEAQLEQSFEQHPDADIILSLPGLSDVLGARVLGEFGDDPERFADAKSRRNYAGTSPITIASGKKRAVVARHARNTRLYDAIDQWAFCSLQASSGARGYYDQRRAAKDTHHQALRALGNRWVAILHGCLKHRHAYDEQTAWGHRQPAAA</sequence>
<comment type="caution">
    <text evidence="3">The sequence shown here is derived from an EMBL/GenBank/DDBJ whole genome shotgun (WGS) entry which is preliminary data.</text>
</comment>
<gene>
    <name evidence="3" type="ORF">N802_15285</name>
</gene>
<keyword evidence="4" id="KW-1185">Reference proteome</keyword>
<dbReference type="InterPro" id="IPR003346">
    <property type="entry name" value="Transposase_20"/>
</dbReference>
<dbReference type="PANTHER" id="PTHR33055:SF3">
    <property type="entry name" value="PUTATIVE TRANSPOSASE FOR IS117-RELATED"/>
    <property type="match status" value="1"/>
</dbReference>
<dbReference type="GO" id="GO:0004803">
    <property type="term" value="F:transposase activity"/>
    <property type="evidence" value="ECO:0007669"/>
    <property type="project" value="InterPro"/>
</dbReference>